<evidence type="ECO:0000259" key="7">
    <source>
        <dbReference type="Pfam" id="PF13525"/>
    </source>
</evidence>
<gene>
    <name evidence="6 8" type="primary">bamD</name>
    <name evidence="8" type="ORF">ERCIKOCA2762_364</name>
</gene>
<dbReference type="CDD" id="cd15830">
    <property type="entry name" value="BamD"/>
    <property type="match status" value="1"/>
</dbReference>
<accession>A0A451DA92</accession>
<keyword evidence="1 6" id="KW-0732">Signal</keyword>
<dbReference type="PROSITE" id="PS51257">
    <property type="entry name" value="PROKAR_LIPOPROTEIN"/>
    <property type="match status" value="1"/>
</dbReference>
<dbReference type="OrthoDB" id="9779191at2"/>
<proteinExistence type="inferred from homology"/>
<evidence type="ECO:0000256" key="1">
    <source>
        <dbReference type="ARBA" id="ARBA00022729"/>
    </source>
</evidence>
<dbReference type="GO" id="GO:0051205">
    <property type="term" value="P:protein insertion into membrane"/>
    <property type="evidence" value="ECO:0007669"/>
    <property type="project" value="UniProtKB-UniRule"/>
</dbReference>
<keyword evidence="4 6" id="KW-0998">Cell outer membrane</keyword>
<dbReference type="PANTHER" id="PTHR37423">
    <property type="entry name" value="SOLUBLE LYTIC MUREIN TRANSGLYCOSYLASE-RELATED"/>
    <property type="match status" value="1"/>
</dbReference>
<dbReference type="HAMAP" id="MF_00922">
    <property type="entry name" value="OM_assembly_BamD"/>
    <property type="match status" value="1"/>
</dbReference>
<keyword evidence="2 6" id="KW-0472">Membrane</keyword>
<keyword evidence="3 6" id="KW-0564">Palmitate</keyword>
<sequence length="243" mass="28584" precursor="true">MKNIKHLLAAVTFSVWLCGCSQSMRASPDQLPIKIFSTAEQKIKDGKWKEAIVQLEAIHARYPFGPYSQQVQLNLMYAYYKTNNLSLALETIDHFIQQYPDHKNLDYTIYIRGLIFMAQDRNPIHTFFNIDRSDRDPFYRLSAFNNFSQLIRQYPHSKYAQYARKHLIYLKECQARYDLSVAEFYAQRHAYIAVVKRVEQMLTDYPDTKATRKALLLMENAYHQLHLDTEAKKVQQIISANAE</sequence>
<dbReference type="InterPro" id="IPR017689">
    <property type="entry name" value="BamD"/>
</dbReference>
<dbReference type="EMBL" id="LR217715">
    <property type="protein sequence ID" value="VFP83123.1"/>
    <property type="molecule type" value="Genomic_DNA"/>
</dbReference>
<comment type="subunit">
    <text evidence="6">Part of the Bam complex, which is composed of the outer membrane protein BamA, and four lipoproteins BamB, BamC, BamD and BamE.</text>
</comment>
<evidence type="ECO:0000256" key="5">
    <source>
        <dbReference type="ARBA" id="ARBA00023288"/>
    </source>
</evidence>
<dbReference type="AlphaFoldDB" id="A0A451DA92"/>
<evidence type="ECO:0000256" key="2">
    <source>
        <dbReference type="ARBA" id="ARBA00023136"/>
    </source>
</evidence>
<dbReference type="PANTHER" id="PTHR37423:SF1">
    <property type="entry name" value="OUTER MEMBRANE PROTEIN ASSEMBLY FACTOR BAMD"/>
    <property type="match status" value="1"/>
</dbReference>
<comment type="similarity">
    <text evidence="6">Belongs to the BamD family.</text>
</comment>
<evidence type="ECO:0000256" key="4">
    <source>
        <dbReference type="ARBA" id="ARBA00023237"/>
    </source>
</evidence>
<evidence type="ECO:0000313" key="9">
    <source>
        <dbReference type="Proteomes" id="UP000294368"/>
    </source>
</evidence>
<feature type="domain" description="Outer membrane lipoprotein BamD-like" evidence="7">
    <location>
        <begin position="32"/>
        <end position="235"/>
    </location>
</feature>
<dbReference type="Proteomes" id="UP000294368">
    <property type="component" value="Chromosome"/>
</dbReference>
<dbReference type="RefSeq" id="WP_157988502.1">
    <property type="nucleotide sequence ID" value="NZ_LR217715.1"/>
</dbReference>
<comment type="subcellular location">
    <subcellularLocation>
        <location evidence="6">Cell outer membrane</location>
        <topology evidence="6">Lipid-anchor</topology>
    </subcellularLocation>
</comment>
<reference evidence="8 9" key="1">
    <citation type="submission" date="2019-02" db="EMBL/GenBank/DDBJ databases">
        <authorList>
            <person name="Manzano-Marin A."/>
            <person name="Manzano-Marin A."/>
        </authorList>
    </citation>
    <scope>NUCLEOTIDE SEQUENCE [LARGE SCALE GENOMIC DNA]</scope>
    <source>
        <strain evidence="8 9">ErCikochiana</strain>
    </source>
</reference>
<dbReference type="GO" id="GO:1990063">
    <property type="term" value="C:Bam protein complex"/>
    <property type="evidence" value="ECO:0007669"/>
    <property type="project" value="TreeGrafter"/>
</dbReference>
<dbReference type="NCBIfam" id="TIGR03302">
    <property type="entry name" value="OM_YfiO"/>
    <property type="match status" value="1"/>
</dbReference>
<protein>
    <recommendedName>
        <fullName evidence="6">Outer membrane protein assembly factor BamD</fullName>
    </recommendedName>
</protein>
<organism evidence="8 9">
    <name type="scientific">Candidatus Erwinia haradaeae</name>
    <dbReference type="NCBI Taxonomy" id="1922217"/>
    <lineage>
        <taxon>Bacteria</taxon>
        <taxon>Pseudomonadati</taxon>
        <taxon>Pseudomonadota</taxon>
        <taxon>Gammaproteobacteria</taxon>
        <taxon>Enterobacterales</taxon>
        <taxon>Erwiniaceae</taxon>
        <taxon>Erwinia</taxon>
    </lineage>
</organism>
<name>A0A451DA92_9GAMM</name>
<evidence type="ECO:0000256" key="3">
    <source>
        <dbReference type="ARBA" id="ARBA00023139"/>
    </source>
</evidence>
<dbReference type="InterPro" id="IPR039565">
    <property type="entry name" value="BamD-like"/>
</dbReference>
<evidence type="ECO:0000313" key="8">
    <source>
        <dbReference type="EMBL" id="VFP83123.1"/>
    </source>
</evidence>
<dbReference type="SUPFAM" id="SSF48452">
    <property type="entry name" value="TPR-like"/>
    <property type="match status" value="1"/>
</dbReference>
<comment type="function">
    <text evidence="6">Part of the outer membrane protein assembly complex, which is involved in assembly and insertion of beta-barrel proteins into the outer membrane. Constitutes, with BamA, the core component of the assembly machinery.</text>
</comment>
<dbReference type="GO" id="GO:0043165">
    <property type="term" value="P:Gram-negative-bacterium-type cell outer membrane assembly"/>
    <property type="evidence" value="ECO:0007669"/>
    <property type="project" value="UniProtKB-UniRule"/>
</dbReference>
<keyword evidence="5 6" id="KW-0449">Lipoprotein</keyword>
<dbReference type="Gene3D" id="1.25.40.10">
    <property type="entry name" value="Tetratricopeptide repeat domain"/>
    <property type="match status" value="1"/>
</dbReference>
<dbReference type="Pfam" id="PF13525">
    <property type="entry name" value="YfiO"/>
    <property type="match status" value="1"/>
</dbReference>
<dbReference type="InterPro" id="IPR011990">
    <property type="entry name" value="TPR-like_helical_dom_sf"/>
</dbReference>
<evidence type="ECO:0000256" key="6">
    <source>
        <dbReference type="HAMAP-Rule" id="MF_00922"/>
    </source>
</evidence>